<reference evidence="1" key="1">
    <citation type="journal article" date="2021" name="PeerJ">
        <title>Extensive microbial diversity within the chicken gut microbiome revealed by metagenomics and culture.</title>
        <authorList>
            <person name="Gilroy R."/>
            <person name="Ravi A."/>
            <person name="Getino M."/>
            <person name="Pursley I."/>
            <person name="Horton D.L."/>
            <person name="Alikhan N.F."/>
            <person name="Baker D."/>
            <person name="Gharbi K."/>
            <person name="Hall N."/>
            <person name="Watson M."/>
            <person name="Adriaenssens E.M."/>
            <person name="Foster-Nyarko E."/>
            <person name="Jarju S."/>
            <person name="Secka A."/>
            <person name="Antonio M."/>
            <person name="Oren A."/>
            <person name="Chaudhuri R.R."/>
            <person name="La Ragione R."/>
            <person name="Hildebrand F."/>
            <person name="Pallen M.J."/>
        </authorList>
    </citation>
    <scope>NUCLEOTIDE SEQUENCE</scope>
    <source>
        <strain evidence="1">CHK178-16964</strain>
    </source>
</reference>
<gene>
    <name evidence="1" type="ORF">IAA07_12905</name>
</gene>
<reference evidence="1" key="2">
    <citation type="submission" date="2021-04" db="EMBL/GenBank/DDBJ databases">
        <authorList>
            <person name="Gilroy R."/>
        </authorList>
    </citation>
    <scope>NUCLEOTIDE SEQUENCE</scope>
    <source>
        <strain evidence="1">CHK178-16964</strain>
    </source>
</reference>
<dbReference type="InterPro" id="IPR010106">
    <property type="entry name" value="RpnA"/>
</dbReference>
<sequence length="288" mass="33934">MTKNEKRDWKQKLPEIERSWENIGISNDFLFGKLMRSHPDLCRKLLQRILPELSIGRIEILEVQKSIKEDIDAKGVRLDVYLSDDEERIYSIEMQMADTKELARRSRYYQAMTDLQLLDQGVSYRYLNDTYIIFICPFDLYGRGRHKYTFDGSCREDGDIKIDDGAVRIFLNAKGAMDDVSPALRAFLNYVAGISCKDPFVQELEQAVMDARRNREWRHEYMTLQMRDQENIEKGRELGREEGRKEEREEGIRLMIAALEEVGISKESIAEKVRGKYQLTEEEFEKYL</sequence>
<dbReference type="PANTHER" id="PTHR41317">
    <property type="entry name" value="PD-(D_E)XK NUCLEASE FAMILY TRANSPOSASE"/>
    <property type="match status" value="1"/>
</dbReference>
<name>A0A9D2HL49_9FIRM</name>
<dbReference type="AlphaFoldDB" id="A0A9D2HL49"/>
<proteinExistence type="predicted"/>
<accession>A0A9D2HL49</accession>
<dbReference type="Pfam" id="PF12784">
    <property type="entry name" value="PDDEXK_2"/>
    <property type="match status" value="1"/>
</dbReference>
<dbReference type="NCBIfam" id="TIGR01784">
    <property type="entry name" value="T_den_put_tspse"/>
    <property type="match status" value="1"/>
</dbReference>
<protein>
    <submittedName>
        <fullName evidence="1">Rpn family recombination-promoting nuclease/putative transposase</fullName>
    </submittedName>
</protein>
<comment type="caution">
    <text evidence="1">The sequence shown here is derived from an EMBL/GenBank/DDBJ whole genome shotgun (WGS) entry which is preliminary data.</text>
</comment>
<evidence type="ECO:0000313" key="1">
    <source>
        <dbReference type="EMBL" id="HJA72449.1"/>
    </source>
</evidence>
<organism evidence="1 2">
    <name type="scientific">Candidatus Lachnoclostridium stercoravium</name>
    <dbReference type="NCBI Taxonomy" id="2838633"/>
    <lineage>
        <taxon>Bacteria</taxon>
        <taxon>Bacillati</taxon>
        <taxon>Bacillota</taxon>
        <taxon>Clostridia</taxon>
        <taxon>Lachnospirales</taxon>
        <taxon>Lachnospiraceae</taxon>
    </lineage>
</organism>
<dbReference type="Proteomes" id="UP000823900">
    <property type="component" value="Unassembled WGS sequence"/>
</dbReference>
<dbReference type="PANTHER" id="PTHR41317:SF1">
    <property type="entry name" value="PD-(D_E)XK NUCLEASE FAMILY TRANSPOSASE"/>
    <property type="match status" value="1"/>
</dbReference>
<dbReference type="EMBL" id="DWZA01000105">
    <property type="protein sequence ID" value="HJA72449.1"/>
    <property type="molecule type" value="Genomic_DNA"/>
</dbReference>
<evidence type="ECO:0000313" key="2">
    <source>
        <dbReference type="Proteomes" id="UP000823900"/>
    </source>
</evidence>